<dbReference type="HAMAP" id="MF_00164">
    <property type="entry name" value="GlmS"/>
    <property type="match status" value="1"/>
</dbReference>
<dbReference type="GO" id="GO:0005829">
    <property type="term" value="C:cytosol"/>
    <property type="evidence" value="ECO:0007669"/>
    <property type="project" value="TreeGrafter"/>
</dbReference>
<proteinExistence type="inferred from homology"/>
<dbReference type="InterPro" id="IPR029055">
    <property type="entry name" value="Ntn_hydrolases_N"/>
</dbReference>
<keyword evidence="7 10" id="KW-0808">Transferase</keyword>
<dbReference type="NCBIfam" id="NF001484">
    <property type="entry name" value="PRK00331.1"/>
    <property type="match status" value="1"/>
</dbReference>
<keyword evidence="11" id="KW-0472">Membrane</keyword>
<evidence type="ECO:0000256" key="8">
    <source>
        <dbReference type="ARBA" id="ARBA00022737"/>
    </source>
</evidence>
<keyword evidence="5 10" id="KW-0963">Cytoplasm</keyword>
<dbReference type="GO" id="GO:0006002">
    <property type="term" value="P:fructose 6-phosphate metabolic process"/>
    <property type="evidence" value="ECO:0007669"/>
    <property type="project" value="TreeGrafter"/>
</dbReference>
<dbReference type="GO" id="GO:0006487">
    <property type="term" value="P:protein N-linked glycosylation"/>
    <property type="evidence" value="ECO:0007669"/>
    <property type="project" value="TreeGrafter"/>
</dbReference>
<dbReference type="AlphaFoldDB" id="A0A1G2CMX8"/>
<evidence type="ECO:0000256" key="5">
    <source>
        <dbReference type="ARBA" id="ARBA00022490"/>
    </source>
</evidence>
<dbReference type="FunFam" id="3.40.50.10490:FF:000001">
    <property type="entry name" value="Glutamine--fructose-6-phosphate aminotransferase [isomerizing]"/>
    <property type="match status" value="1"/>
</dbReference>
<feature type="domain" description="Glutamine amidotransferase type-2" evidence="12">
    <location>
        <begin position="2"/>
        <end position="226"/>
    </location>
</feature>
<dbReference type="InterPro" id="IPR005855">
    <property type="entry name" value="GFAT"/>
</dbReference>
<evidence type="ECO:0000256" key="6">
    <source>
        <dbReference type="ARBA" id="ARBA00022576"/>
    </source>
</evidence>
<comment type="catalytic activity">
    <reaction evidence="1 10">
        <text>D-fructose 6-phosphate + L-glutamine = D-glucosamine 6-phosphate + L-glutamate</text>
        <dbReference type="Rhea" id="RHEA:13237"/>
        <dbReference type="ChEBI" id="CHEBI:29985"/>
        <dbReference type="ChEBI" id="CHEBI:58359"/>
        <dbReference type="ChEBI" id="CHEBI:58725"/>
        <dbReference type="ChEBI" id="CHEBI:61527"/>
        <dbReference type="EC" id="2.6.1.16"/>
    </reaction>
</comment>
<dbReference type="NCBIfam" id="TIGR01135">
    <property type="entry name" value="glmS"/>
    <property type="match status" value="1"/>
</dbReference>
<evidence type="ECO:0000256" key="3">
    <source>
        <dbReference type="ARBA" id="ARBA00012916"/>
    </source>
</evidence>
<dbReference type="CDD" id="cd05009">
    <property type="entry name" value="SIS_GlmS_GlmD_2"/>
    <property type="match status" value="1"/>
</dbReference>
<dbReference type="PROSITE" id="PS51278">
    <property type="entry name" value="GATASE_TYPE_2"/>
    <property type="match status" value="1"/>
</dbReference>
<dbReference type="Gene3D" id="3.60.20.10">
    <property type="entry name" value="Glutamine Phosphoribosylpyrophosphate, subunit 1, domain 1"/>
    <property type="match status" value="1"/>
</dbReference>
<keyword evidence="9" id="KW-0315">Glutamine amidotransferase</keyword>
<dbReference type="PANTHER" id="PTHR10937">
    <property type="entry name" value="GLUCOSAMINE--FRUCTOSE-6-PHOSPHATE AMINOTRANSFERASE, ISOMERIZING"/>
    <property type="match status" value="1"/>
</dbReference>
<sequence length="618" mass="67281">MCGIVGYIGKGDAVAIGLDCLKRLEYRGYDSAGIAFFDAEENRVRSAKTLKGVADLGRVIDEKKTSPVAICHTRWATHGGVSEINAHPHGDCHGEIWVAHNGIIENYKELKKWLTARGHTFVSETDTEVVPHLIEEIIKGNKARGGNPSLAHAVREALGQLKGAYGLVIMDKTHPETLIAARNFSPLLLGVTDSGYVVASDATAILKHTNRVIYLDDGDMAVLTGTGHEVYDVGKNLRETTEHTIEWSPEEAEKGGYPHFMLKEIFEEPDALKNAIRGRLVPQEGLAKLGGLADVEERLRNAKRILIVACGTAYYAGKIGEYMLEEYAGIPVEVDVASEFRYRKPVFQEGDVVLAISQSGETADTAGAIREAKEKGVLCVGIVNAVGSTIARETDAGVYAHIGPEISVASTKAFTAQVAILALFAVYIGRMRGMSLATGKRVAEELQKIPELVAHILETQVEHIKEVAEKYREAKNFMFLGRKYNYAVALEGALKLKETAYVHAEGISAGEIKHGPIAMIDKDFPAVVIAPKDSVYEKMAGTIAEVRAREGRVIAIATEGDEALREAADDVFYIPKTLEMLTPILAVIPLQLFAYYAAVLRGHNVDRPRNLAKSVTVE</sequence>
<feature type="transmembrane region" description="Helical" evidence="11">
    <location>
        <begin position="580"/>
        <end position="599"/>
    </location>
</feature>
<comment type="caution">
    <text evidence="14">The sequence shown here is derived from an EMBL/GenBank/DDBJ whole genome shotgun (WGS) entry which is preliminary data.</text>
</comment>
<dbReference type="Gene3D" id="3.40.50.10490">
    <property type="entry name" value="Glucose-6-phosphate isomerase like protein, domain 1"/>
    <property type="match status" value="2"/>
</dbReference>
<dbReference type="CDD" id="cd00714">
    <property type="entry name" value="GFAT"/>
    <property type="match status" value="1"/>
</dbReference>
<dbReference type="GO" id="GO:0005975">
    <property type="term" value="P:carbohydrate metabolic process"/>
    <property type="evidence" value="ECO:0007669"/>
    <property type="project" value="UniProtKB-UniRule"/>
</dbReference>
<dbReference type="GO" id="GO:0004360">
    <property type="term" value="F:glutamine-fructose-6-phosphate transaminase (isomerizing) activity"/>
    <property type="evidence" value="ECO:0007669"/>
    <property type="project" value="UniProtKB-UniRule"/>
</dbReference>
<dbReference type="SUPFAM" id="SSF53697">
    <property type="entry name" value="SIS domain"/>
    <property type="match status" value="1"/>
</dbReference>
<dbReference type="EC" id="2.6.1.16" evidence="3 10"/>
<accession>A0A1G2CMX8</accession>
<dbReference type="Proteomes" id="UP000178348">
    <property type="component" value="Unassembled WGS sequence"/>
</dbReference>
<keyword evidence="11" id="KW-1133">Transmembrane helix</keyword>
<dbReference type="GO" id="GO:0006047">
    <property type="term" value="P:UDP-N-acetylglucosamine metabolic process"/>
    <property type="evidence" value="ECO:0007669"/>
    <property type="project" value="TreeGrafter"/>
</dbReference>
<keyword evidence="6 10" id="KW-0032">Aminotransferase</keyword>
<dbReference type="Pfam" id="PF01380">
    <property type="entry name" value="SIS"/>
    <property type="match status" value="2"/>
</dbReference>
<dbReference type="InterPro" id="IPR035490">
    <property type="entry name" value="GlmS/FrlB_SIS"/>
</dbReference>
<dbReference type="PANTHER" id="PTHR10937:SF0">
    <property type="entry name" value="GLUTAMINE--FRUCTOSE-6-PHOSPHATE TRANSAMINASE (ISOMERIZING)"/>
    <property type="match status" value="1"/>
</dbReference>
<reference evidence="14 15" key="1">
    <citation type="journal article" date="2016" name="Nat. Commun.">
        <title>Thousands of microbial genomes shed light on interconnected biogeochemical processes in an aquifer system.</title>
        <authorList>
            <person name="Anantharaman K."/>
            <person name="Brown C.T."/>
            <person name="Hug L.A."/>
            <person name="Sharon I."/>
            <person name="Castelle C.J."/>
            <person name="Probst A.J."/>
            <person name="Thomas B.C."/>
            <person name="Singh A."/>
            <person name="Wilkins M.J."/>
            <person name="Karaoz U."/>
            <person name="Brodie E.L."/>
            <person name="Williams K.H."/>
            <person name="Hubbard S.S."/>
            <person name="Banfield J.F."/>
        </authorList>
    </citation>
    <scope>NUCLEOTIDE SEQUENCE [LARGE SCALE GENOMIC DNA]</scope>
</reference>
<dbReference type="SUPFAM" id="SSF56235">
    <property type="entry name" value="N-terminal nucleophile aminohydrolases (Ntn hydrolases)"/>
    <property type="match status" value="1"/>
</dbReference>
<comment type="subunit">
    <text evidence="10">Homodimer.</text>
</comment>
<evidence type="ECO:0000256" key="4">
    <source>
        <dbReference type="ARBA" id="ARBA00016090"/>
    </source>
</evidence>
<evidence type="ECO:0000256" key="2">
    <source>
        <dbReference type="ARBA" id="ARBA00004496"/>
    </source>
</evidence>
<dbReference type="EMBL" id="MHLB01000007">
    <property type="protein sequence ID" value="OGZ02597.1"/>
    <property type="molecule type" value="Genomic_DNA"/>
</dbReference>
<evidence type="ECO:0000313" key="14">
    <source>
        <dbReference type="EMBL" id="OGZ02597.1"/>
    </source>
</evidence>
<evidence type="ECO:0000259" key="12">
    <source>
        <dbReference type="PROSITE" id="PS51278"/>
    </source>
</evidence>
<organism evidence="14 15">
    <name type="scientific">Candidatus Liptonbacteria bacterium RIFCSPLOWO2_01_FULL_53_13</name>
    <dbReference type="NCBI Taxonomy" id="1798651"/>
    <lineage>
        <taxon>Bacteria</taxon>
        <taxon>Candidatus Liptoniibacteriota</taxon>
    </lineage>
</organism>
<dbReference type="InterPro" id="IPR035466">
    <property type="entry name" value="GlmS/AgaS_SIS"/>
</dbReference>
<dbReference type="InterPro" id="IPR001347">
    <property type="entry name" value="SIS_dom"/>
</dbReference>
<keyword evidence="11" id="KW-0812">Transmembrane</keyword>
<evidence type="ECO:0000259" key="13">
    <source>
        <dbReference type="PROSITE" id="PS51464"/>
    </source>
</evidence>
<protein>
    <recommendedName>
        <fullName evidence="4 10">Glutamine--fructose-6-phosphate aminotransferase [isomerizing]</fullName>
        <ecNumber evidence="3 10">2.6.1.16</ecNumber>
    </recommendedName>
    <alternativeName>
        <fullName evidence="10">D-fructose-6-phosphate amidotransferase</fullName>
    </alternativeName>
    <alternativeName>
        <fullName evidence="10">GFAT</fullName>
    </alternativeName>
    <alternativeName>
        <fullName evidence="10">Glucosamine-6-phosphate synthase</fullName>
    </alternativeName>
    <alternativeName>
        <fullName evidence="10">Hexosephosphate aminotransferase</fullName>
    </alternativeName>
    <alternativeName>
        <fullName evidence="10">L-glutamine--D-fructose-6-phosphate amidotransferase</fullName>
    </alternativeName>
</protein>
<dbReference type="InterPro" id="IPR017932">
    <property type="entry name" value="GATase_2_dom"/>
</dbReference>
<dbReference type="GO" id="GO:0097367">
    <property type="term" value="F:carbohydrate derivative binding"/>
    <property type="evidence" value="ECO:0007669"/>
    <property type="project" value="InterPro"/>
</dbReference>
<feature type="active site" description="For Fru-6P isomerization activity" evidence="10">
    <location>
        <position position="613"/>
    </location>
</feature>
<comment type="subcellular location">
    <subcellularLocation>
        <location evidence="2 10">Cytoplasm</location>
    </subcellularLocation>
</comment>
<feature type="domain" description="SIS" evidence="13">
    <location>
        <begin position="295"/>
        <end position="434"/>
    </location>
</feature>
<feature type="initiator methionine" description="Removed" evidence="10">
    <location>
        <position position="1"/>
    </location>
</feature>
<feature type="active site" description="Nucleophile; for GATase activity" evidence="10">
    <location>
        <position position="2"/>
    </location>
</feature>
<evidence type="ECO:0000256" key="9">
    <source>
        <dbReference type="ARBA" id="ARBA00022962"/>
    </source>
</evidence>
<dbReference type="FunFam" id="3.60.20.10:FF:000006">
    <property type="entry name" value="Glutamine--fructose-6-phosphate aminotransferase [isomerizing]"/>
    <property type="match status" value="1"/>
</dbReference>
<dbReference type="InterPro" id="IPR046348">
    <property type="entry name" value="SIS_dom_sf"/>
</dbReference>
<evidence type="ECO:0000256" key="7">
    <source>
        <dbReference type="ARBA" id="ARBA00022679"/>
    </source>
</evidence>
<evidence type="ECO:0000313" key="15">
    <source>
        <dbReference type="Proteomes" id="UP000178348"/>
    </source>
</evidence>
<dbReference type="FunFam" id="3.40.50.10490:FF:000002">
    <property type="entry name" value="Glutamine--fructose-6-phosphate aminotransferase [isomerizing]"/>
    <property type="match status" value="1"/>
</dbReference>
<dbReference type="PROSITE" id="PS51464">
    <property type="entry name" value="SIS"/>
    <property type="match status" value="2"/>
</dbReference>
<dbReference type="Pfam" id="PF13522">
    <property type="entry name" value="GATase_6"/>
    <property type="match status" value="1"/>
</dbReference>
<evidence type="ECO:0000256" key="11">
    <source>
        <dbReference type="SAM" id="Phobius"/>
    </source>
</evidence>
<feature type="domain" description="SIS" evidence="13">
    <location>
        <begin position="467"/>
        <end position="608"/>
    </location>
</feature>
<evidence type="ECO:0000256" key="1">
    <source>
        <dbReference type="ARBA" id="ARBA00001031"/>
    </source>
</evidence>
<dbReference type="InterPro" id="IPR047084">
    <property type="entry name" value="GFAT_N"/>
</dbReference>
<gene>
    <name evidence="10" type="primary">glmS</name>
    <name evidence="14" type="ORF">A2946_01520</name>
</gene>
<evidence type="ECO:0000256" key="10">
    <source>
        <dbReference type="HAMAP-Rule" id="MF_00164"/>
    </source>
</evidence>
<dbReference type="GO" id="GO:0046349">
    <property type="term" value="P:amino sugar biosynthetic process"/>
    <property type="evidence" value="ECO:0007669"/>
    <property type="project" value="UniProtKB-ARBA"/>
</dbReference>
<name>A0A1G2CMX8_9BACT</name>
<keyword evidence="8" id="KW-0677">Repeat</keyword>
<dbReference type="CDD" id="cd05008">
    <property type="entry name" value="SIS_GlmS_GlmD_1"/>
    <property type="match status" value="1"/>
</dbReference>
<comment type="function">
    <text evidence="10">Catalyzes the first step in hexosamine metabolism, converting fructose-6P into glucosamine-6P using glutamine as a nitrogen source.</text>
</comment>